<evidence type="ECO:0000313" key="2">
    <source>
        <dbReference type="EMBL" id="AXJ01751.1"/>
    </source>
</evidence>
<accession>A0A345UMQ1</accession>
<dbReference type="InterPro" id="IPR005362">
    <property type="entry name" value="UPF0164"/>
</dbReference>
<dbReference type="EMBL" id="CP027806">
    <property type="protein sequence ID" value="AXJ01751.1"/>
    <property type="molecule type" value="Genomic_DNA"/>
</dbReference>
<dbReference type="NCBIfam" id="NF033709">
    <property type="entry name" value="PorV_fam"/>
    <property type="match status" value="1"/>
</dbReference>
<organism evidence="3 4">
    <name type="scientific">Cyclonatronum proteinivorum</name>
    <dbReference type="NCBI Taxonomy" id="1457365"/>
    <lineage>
        <taxon>Bacteria</taxon>
        <taxon>Pseudomonadati</taxon>
        <taxon>Balneolota</taxon>
        <taxon>Balneolia</taxon>
        <taxon>Balneolales</taxon>
        <taxon>Cyclonatronaceae</taxon>
        <taxon>Cyclonatronum</taxon>
    </lineage>
</organism>
<comment type="similarity">
    <text evidence="1">Belongs to the UPF0164 family.</text>
</comment>
<gene>
    <name evidence="2" type="ORF">CYPRO_2509</name>
    <name evidence="3" type="ORF">CYPRO_2511</name>
</gene>
<dbReference type="OrthoDB" id="9809953at2"/>
<proteinExistence type="inferred from homology"/>
<dbReference type="KEGG" id="cprv:CYPRO_2509"/>
<protein>
    <recommendedName>
        <fullName evidence="5">PorV/PorQ family protein</fullName>
    </recommendedName>
</protein>
<reference evidence="3 4" key="1">
    <citation type="submission" date="2018-03" db="EMBL/GenBank/DDBJ databases">
        <title>Phenotypic and genomic properties of Cyclonatronum proteinivorum gen. nov., sp. nov., a haloalkaliphilic bacteroidete from soda lakes possessing Na+-translocating rhodopsin.</title>
        <authorList>
            <person name="Toshchakov S.V."/>
            <person name="Korzhenkov A."/>
            <person name="Samarov N.I."/>
            <person name="Kublanov I.V."/>
            <person name="Muntyan M.S."/>
            <person name="Sorokin D.Y."/>
        </authorList>
    </citation>
    <scope>NUCLEOTIDE SEQUENCE [LARGE SCALE GENOMIC DNA]</scope>
    <source>
        <strain evidence="3 4">Omega</strain>
    </source>
</reference>
<dbReference type="KEGG" id="cprv:CYPRO_2511"/>
<sequence length="357" mass="38684">MRNQMNTKLSMKRLLPAVLVFTVMISAGWLSAPQQVQGQEISKSGTSAAEFLNIPVGTRATGVGNAITASVNDATAMYWNPGALAMVRERQVHIEHSEWFADLRHNFVGIALPIPGAGTVGLSVSALTMDDMEETTMQEQDGTGRFFGAYSYAAGLTYSQFLMRDFAIGATVKYVHEQIWNSSSGGFAFDLGTTYVTPFDGIRFGVRFANFGQKLNITGKDLNVPVDIDRGSAGNNPNVPARLETKDFDLPLLLQVGLAWDGVKTETVRVTLMADGVSPSNNTQSVNLGIEAAFFDELFAVQAGLPDLLLDDRMFEFAAGGWVNYELSGGLGLNIGYALQSHKILGVTNRFSLKVKF</sequence>
<evidence type="ECO:0000256" key="1">
    <source>
        <dbReference type="ARBA" id="ARBA00005846"/>
    </source>
</evidence>
<keyword evidence="4" id="KW-1185">Reference proteome</keyword>
<dbReference type="Proteomes" id="UP000254808">
    <property type="component" value="Chromosome"/>
</dbReference>
<name>A0A345UMQ1_9BACT</name>
<evidence type="ECO:0000313" key="3">
    <source>
        <dbReference type="EMBL" id="AXJ01753.1"/>
    </source>
</evidence>
<dbReference type="Pfam" id="PF03687">
    <property type="entry name" value="UPF0164"/>
    <property type="match status" value="1"/>
</dbReference>
<dbReference type="SUPFAM" id="SSF56935">
    <property type="entry name" value="Porins"/>
    <property type="match status" value="1"/>
</dbReference>
<dbReference type="AlphaFoldDB" id="A0A345UMQ1"/>
<dbReference type="EMBL" id="CP027806">
    <property type="protein sequence ID" value="AXJ01753.1"/>
    <property type="molecule type" value="Genomic_DNA"/>
</dbReference>
<evidence type="ECO:0008006" key="5">
    <source>
        <dbReference type="Google" id="ProtNLM"/>
    </source>
</evidence>
<dbReference type="Gene3D" id="2.40.160.60">
    <property type="entry name" value="Outer membrane protein transport protein (OMPP1/FadL/TodX)"/>
    <property type="match status" value="1"/>
</dbReference>
<evidence type="ECO:0000313" key="4">
    <source>
        <dbReference type="Proteomes" id="UP000254808"/>
    </source>
</evidence>